<evidence type="ECO:0000259" key="2">
    <source>
        <dbReference type="Pfam" id="PF09990"/>
    </source>
</evidence>
<sequence>MTNYLSFQVHGNADHGGGGPAENMEDVLIFITELVGKQPLEILATLLPGVTALQNIHPMLVHLPIAFLLGFFVVDLIGAFAYKPAWRSVASWFLYFGTITALVTVCAGFYAASTVEHGGDVHEIMERHEHLGLSILGLACFLSLWRFNVSSLICDIANTFFMMLSTLLCILVFLGADLGGLMVYKYGVGVAGVQQASHDHNQATIMAPSPETAVVVEETVPVDDGDHRHDRGRRGRGAE</sequence>
<feature type="transmembrane region" description="Helical" evidence="1">
    <location>
        <begin position="59"/>
        <end position="80"/>
    </location>
</feature>
<evidence type="ECO:0000313" key="4">
    <source>
        <dbReference type="Proteomes" id="UP000195667"/>
    </source>
</evidence>
<dbReference type="AlphaFoldDB" id="A0A1R4HH86"/>
<evidence type="ECO:0000256" key="1">
    <source>
        <dbReference type="SAM" id="Phobius"/>
    </source>
</evidence>
<protein>
    <recommendedName>
        <fullName evidence="2">DUF2231 domain-containing protein</fullName>
    </recommendedName>
</protein>
<feature type="transmembrane region" description="Helical" evidence="1">
    <location>
        <begin position="156"/>
        <end position="176"/>
    </location>
</feature>
<keyword evidence="1" id="KW-0472">Membrane</keyword>
<dbReference type="Proteomes" id="UP000195667">
    <property type="component" value="Unassembled WGS sequence"/>
</dbReference>
<dbReference type="InterPro" id="IPR019251">
    <property type="entry name" value="DUF2231_TM"/>
</dbReference>
<feature type="transmembrane region" description="Helical" evidence="1">
    <location>
        <begin position="92"/>
        <end position="111"/>
    </location>
</feature>
<reference evidence="4" key="1">
    <citation type="submission" date="2017-02" db="EMBL/GenBank/DDBJ databases">
        <authorList>
            <person name="Daims H."/>
        </authorList>
    </citation>
    <scope>NUCLEOTIDE SEQUENCE [LARGE SCALE GENOMIC DNA]</scope>
</reference>
<keyword evidence="1" id="KW-0812">Transmembrane</keyword>
<dbReference type="OrthoDB" id="5574313at2"/>
<gene>
    <name evidence="3" type="ORF">CRENPOLYSF1_660036</name>
</gene>
<keyword evidence="4" id="KW-1185">Reference proteome</keyword>
<organism evidence="3 4">
    <name type="scientific">Crenothrix polyspora</name>
    <dbReference type="NCBI Taxonomy" id="360316"/>
    <lineage>
        <taxon>Bacteria</taxon>
        <taxon>Pseudomonadati</taxon>
        <taxon>Pseudomonadota</taxon>
        <taxon>Gammaproteobacteria</taxon>
        <taxon>Methylococcales</taxon>
        <taxon>Crenotrichaceae</taxon>
        <taxon>Crenothrix</taxon>
    </lineage>
</organism>
<accession>A0A1R4HH86</accession>
<proteinExistence type="predicted"/>
<evidence type="ECO:0000313" key="3">
    <source>
        <dbReference type="EMBL" id="SJM95240.1"/>
    </source>
</evidence>
<dbReference type="EMBL" id="FUKI01000144">
    <property type="protein sequence ID" value="SJM95240.1"/>
    <property type="molecule type" value="Genomic_DNA"/>
</dbReference>
<name>A0A1R4HH86_9GAMM</name>
<dbReference type="RefSeq" id="WP_087144707.1">
    <property type="nucleotide sequence ID" value="NZ_FUKI01000144.1"/>
</dbReference>
<feature type="transmembrane region" description="Helical" evidence="1">
    <location>
        <begin position="131"/>
        <end position="149"/>
    </location>
</feature>
<dbReference type="Pfam" id="PF09990">
    <property type="entry name" value="DUF2231"/>
    <property type="match status" value="1"/>
</dbReference>
<feature type="domain" description="DUF2231" evidence="2">
    <location>
        <begin position="55"/>
        <end position="191"/>
    </location>
</feature>
<keyword evidence="1" id="KW-1133">Transmembrane helix</keyword>